<evidence type="ECO:0000313" key="2">
    <source>
        <dbReference type="EMBL" id="MBS2554756.1"/>
    </source>
</evidence>
<dbReference type="EMBL" id="JAAFYZ010000493">
    <property type="protein sequence ID" value="MBS2554756.1"/>
    <property type="molecule type" value="Genomic_DNA"/>
</dbReference>
<organism evidence="2 3">
    <name type="scientific">Catenulispora pinistramenti</name>
    <dbReference type="NCBI Taxonomy" id="2705254"/>
    <lineage>
        <taxon>Bacteria</taxon>
        <taxon>Bacillati</taxon>
        <taxon>Actinomycetota</taxon>
        <taxon>Actinomycetes</taxon>
        <taxon>Catenulisporales</taxon>
        <taxon>Catenulisporaceae</taxon>
        <taxon>Catenulispora</taxon>
    </lineage>
</organism>
<feature type="domain" description="Transposase InsH N-terminal" evidence="1">
    <location>
        <begin position="41"/>
        <end position="115"/>
    </location>
</feature>
<feature type="non-terminal residue" evidence="2">
    <location>
        <position position="322"/>
    </location>
</feature>
<protein>
    <submittedName>
        <fullName evidence="2">Transposase</fullName>
    </submittedName>
</protein>
<dbReference type="InterPro" id="IPR008490">
    <property type="entry name" value="Transposase_InsH_N"/>
</dbReference>
<dbReference type="Pfam" id="PF05598">
    <property type="entry name" value="DUF772"/>
    <property type="match status" value="1"/>
</dbReference>
<comment type="caution">
    <text evidence="2">The sequence shown here is derived from an EMBL/GenBank/DDBJ whole genome shotgun (WGS) entry which is preliminary data.</text>
</comment>
<sequence length="322" mass="35052">MSMQPSPWPEPDPEVAGVIEAIFRGKQLPLPVQVRDMLGEVFPDGQFAQLFATRGRPGLSPGLLALVSVLQAAERLTDRQAAGMARENLSWKYALGLALDDPGFDFSVLSEFRARVVAGGMEQRLLDLLLAALAEKGLVGAGGRQRTDSTHVISAVRDLNRLELAGESVRAAVEAIVAAVPGWFEQVFDVSGWSRRYGHKIDSFKMPKAQTKRDLLAGDYATDAHALLDAVYSPAAPVWLRELAPVQALRIVLLQNFVVAVDRQGRQVIRMRDAVGDGVPPAQGRLTSPYDLDTRWAAKGDDLFWNGYKVHISEACDAAPST</sequence>
<proteinExistence type="predicted"/>
<evidence type="ECO:0000313" key="3">
    <source>
        <dbReference type="Proteomes" id="UP000730482"/>
    </source>
</evidence>
<accession>A0ABS5L8R8</accession>
<keyword evidence="3" id="KW-1185">Reference proteome</keyword>
<dbReference type="Proteomes" id="UP000730482">
    <property type="component" value="Unassembled WGS sequence"/>
</dbReference>
<gene>
    <name evidence="2" type="ORF">KGQ19_48695</name>
</gene>
<reference evidence="2 3" key="1">
    <citation type="submission" date="2020-02" db="EMBL/GenBank/DDBJ databases">
        <title>Acidophilic actinobacteria isolated from forest soil.</title>
        <authorList>
            <person name="Golinska P."/>
        </authorList>
    </citation>
    <scope>NUCLEOTIDE SEQUENCE [LARGE SCALE GENOMIC DNA]</scope>
    <source>
        <strain evidence="2 3">NL8</strain>
    </source>
</reference>
<evidence type="ECO:0000259" key="1">
    <source>
        <dbReference type="Pfam" id="PF05598"/>
    </source>
</evidence>
<name>A0ABS5L8R8_9ACTN</name>